<keyword evidence="5 15" id="KW-0732">Signal</keyword>
<dbReference type="InterPro" id="IPR001611">
    <property type="entry name" value="Leu-rich_rpt"/>
</dbReference>
<organism evidence="17 18">
    <name type="scientific">Striga asiatica</name>
    <name type="common">Asiatic witchweed</name>
    <name type="synonym">Buchnera asiatica</name>
    <dbReference type="NCBI Taxonomy" id="4170"/>
    <lineage>
        <taxon>Eukaryota</taxon>
        <taxon>Viridiplantae</taxon>
        <taxon>Streptophyta</taxon>
        <taxon>Embryophyta</taxon>
        <taxon>Tracheophyta</taxon>
        <taxon>Spermatophyta</taxon>
        <taxon>Magnoliopsida</taxon>
        <taxon>eudicotyledons</taxon>
        <taxon>Gunneridae</taxon>
        <taxon>Pentapetalae</taxon>
        <taxon>asterids</taxon>
        <taxon>lamiids</taxon>
        <taxon>Lamiales</taxon>
        <taxon>Orobanchaceae</taxon>
        <taxon>Buchnereae</taxon>
        <taxon>Striga</taxon>
    </lineage>
</organism>
<keyword evidence="2" id="KW-0597">Phosphoprotein</keyword>
<keyword evidence="9 14" id="KW-1133">Transmembrane helix</keyword>
<dbReference type="Pfam" id="PF12799">
    <property type="entry name" value="LRR_4"/>
    <property type="match status" value="1"/>
</dbReference>
<dbReference type="GO" id="GO:0016020">
    <property type="term" value="C:membrane"/>
    <property type="evidence" value="ECO:0007669"/>
    <property type="project" value="UniProtKB-SubCell"/>
</dbReference>
<dbReference type="InterPro" id="IPR032675">
    <property type="entry name" value="LRR_dom_sf"/>
</dbReference>
<keyword evidence="18" id="KW-1185">Reference proteome</keyword>
<reference evidence="18" key="1">
    <citation type="journal article" date="2019" name="Curr. Biol.">
        <title>Genome Sequence of Striga asiatica Provides Insight into the Evolution of Plant Parasitism.</title>
        <authorList>
            <person name="Yoshida S."/>
            <person name="Kim S."/>
            <person name="Wafula E.K."/>
            <person name="Tanskanen J."/>
            <person name="Kim Y.M."/>
            <person name="Honaas L."/>
            <person name="Yang Z."/>
            <person name="Spallek T."/>
            <person name="Conn C.E."/>
            <person name="Ichihashi Y."/>
            <person name="Cheong K."/>
            <person name="Cui S."/>
            <person name="Der J.P."/>
            <person name="Gundlach H."/>
            <person name="Jiao Y."/>
            <person name="Hori C."/>
            <person name="Ishida J.K."/>
            <person name="Kasahara H."/>
            <person name="Kiba T."/>
            <person name="Kim M.S."/>
            <person name="Koo N."/>
            <person name="Laohavisit A."/>
            <person name="Lee Y.H."/>
            <person name="Lumba S."/>
            <person name="McCourt P."/>
            <person name="Mortimer J.C."/>
            <person name="Mutuku J.M."/>
            <person name="Nomura T."/>
            <person name="Sasaki-Sekimoto Y."/>
            <person name="Seto Y."/>
            <person name="Wang Y."/>
            <person name="Wakatake T."/>
            <person name="Sakakibara H."/>
            <person name="Demura T."/>
            <person name="Yamaguchi S."/>
            <person name="Yoneyama K."/>
            <person name="Manabe R.I."/>
            <person name="Nelson D.C."/>
            <person name="Schulman A.H."/>
            <person name="Timko M.P."/>
            <person name="dePamphilis C.W."/>
            <person name="Choi D."/>
            <person name="Shirasu K."/>
        </authorList>
    </citation>
    <scope>NUCLEOTIDE SEQUENCE [LARGE SCALE GENOMIC DNA]</scope>
    <source>
        <strain evidence="18">cv. UVA1</strain>
    </source>
</reference>
<comment type="caution">
    <text evidence="17">The sequence shown here is derived from an EMBL/GenBank/DDBJ whole genome shotgun (WGS) entry which is preliminary data.</text>
</comment>
<keyword evidence="17" id="KW-0808">Transferase</keyword>
<dbReference type="InterPro" id="IPR000719">
    <property type="entry name" value="Prot_kinase_dom"/>
</dbReference>
<keyword evidence="7" id="KW-0547">Nucleotide-binding</keyword>
<evidence type="ECO:0000256" key="9">
    <source>
        <dbReference type="ARBA" id="ARBA00022989"/>
    </source>
</evidence>
<proteinExistence type="predicted"/>
<dbReference type="InterPro" id="IPR025875">
    <property type="entry name" value="Leu-rich_rpt_4"/>
</dbReference>
<evidence type="ECO:0000313" key="17">
    <source>
        <dbReference type="EMBL" id="GER27760.1"/>
    </source>
</evidence>
<dbReference type="SUPFAM" id="SSF56112">
    <property type="entry name" value="Protein kinase-like (PK-like)"/>
    <property type="match status" value="1"/>
</dbReference>
<keyword evidence="11" id="KW-0675">Receptor</keyword>
<keyword evidence="6" id="KW-0677">Repeat</keyword>
<dbReference type="Pfam" id="PF07714">
    <property type="entry name" value="PK_Tyr_Ser-Thr"/>
    <property type="match status" value="1"/>
</dbReference>
<keyword evidence="12" id="KW-0325">Glycoprotein</keyword>
<feature type="transmembrane region" description="Helical" evidence="14">
    <location>
        <begin position="454"/>
        <end position="476"/>
    </location>
</feature>
<evidence type="ECO:0000256" key="2">
    <source>
        <dbReference type="ARBA" id="ARBA00022553"/>
    </source>
</evidence>
<dbReference type="FunFam" id="3.30.200.20:FF:000466">
    <property type="entry name" value="Putative LRR receptor-like serine/threonine-protein kinase"/>
    <property type="match status" value="1"/>
</dbReference>
<dbReference type="Gene3D" id="1.10.510.10">
    <property type="entry name" value="Transferase(Phosphotransferase) domain 1"/>
    <property type="match status" value="1"/>
</dbReference>
<evidence type="ECO:0000256" key="8">
    <source>
        <dbReference type="ARBA" id="ARBA00022840"/>
    </source>
</evidence>
<feature type="domain" description="Protein kinase" evidence="16">
    <location>
        <begin position="540"/>
        <end position="823"/>
    </location>
</feature>
<dbReference type="Gene3D" id="3.80.10.10">
    <property type="entry name" value="Ribonuclease Inhibitor"/>
    <property type="match status" value="2"/>
</dbReference>
<evidence type="ECO:0000256" key="14">
    <source>
        <dbReference type="SAM" id="Phobius"/>
    </source>
</evidence>
<evidence type="ECO:0000256" key="1">
    <source>
        <dbReference type="ARBA" id="ARBA00004479"/>
    </source>
</evidence>
<dbReference type="OrthoDB" id="1394818at2759"/>
<feature type="signal peptide" evidence="15">
    <location>
        <begin position="1"/>
        <end position="24"/>
    </location>
</feature>
<evidence type="ECO:0000256" key="5">
    <source>
        <dbReference type="ARBA" id="ARBA00022729"/>
    </source>
</evidence>
<keyword evidence="10 14" id="KW-0472">Membrane</keyword>
<dbReference type="GO" id="GO:0006952">
    <property type="term" value="P:defense response"/>
    <property type="evidence" value="ECO:0007669"/>
    <property type="project" value="UniProtKB-ARBA"/>
</dbReference>
<feature type="chain" id="PRO_5022962963" evidence="15">
    <location>
        <begin position="25"/>
        <end position="824"/>
    </location>
</feature>
<sequence length="824" mass="91110">MGFGRFASAFSILWLLFFRPSIFAHESYTDESLVLAFLQKMGLNPSQENNSFCLGTRISYDANGKHIITLDFSNVGLSGHIPERTIGRLSKLETLNLSINKISSLPGDLWSLRRLKNLNLSFNNISGFIPNKVGHLVHLQSLDLSFNRFHGSIPEAIGSLVKLQALNLSNNQLASDIPSKVLKCKSLAYLDLSSNILTGPLHNGFGAAFRELQFLNLAGNRITGRASDLVGLKSIRVLNISGNIFRGSVVGVFEGLTEVVDLSKNRFQGLMGQLRSNSTFNWSNLVYLDISENQFSGVFSSRISLFAVNLKHLNLAHNRFSKQPFLRVDKLSNLEYLNLSGTNMIGPIPSNISFLRSLRLLDLSHNNLTGQIPFIPTANLKVLDLSYNNLTGNIPYTLLQNLHNFTRFNVSYNQLNVCIGLYNSSFIGLTKSCPIAVDSSFFRKKSPNHKALKLALVLTVSLSCLVSGLLLVAFGLRYQSKRNPSNNEEQQAQSGPIAPQTSPASWAADFRQAQSLPVVIFHKPLLNLTFADLVQATSGFDRHTMLAEGRLGPVYGGLLPGGLHVAIKVMARGPNSSDREVSQELERLGRIRHPNLVPLVGYCLAGERRILIYEYMENGNLESLLYDLPLGFRTSEDWSIEGWGFRYRVALGTARALAYLHYGCSPAIVHGDVKASSVYLDSELEPRVSDFGLAGIFNSGPEDEKGKGYAGPEFFGPGSSSPVEGTKKKADVYGFGVILLELMTGRRPVGDEWRGGDLVSWVRELVRRNEVWRAIDVRISGTEHDERMVEALKIGYLCTAEIPSKRPCMQQVVGLLKDLEPVEQ</sequence>
<evidence type="ECO:0000256" key="3">
    <source>
        <dbReference type="ARBA" id="ARBA00022614"/>
    </source>
</evidence>
<dbReference type="PRINTS" id="PR00019">
    <property type="entry name" value="LEURICHRPT"/>
</dbReference>
<keyword evidence="3" id="KW-0433">Leucine-rich repeat</keyword>
<evidence type="ECO:0000256" key="15">
    <source>
        <dbReference type="SAM" id="SignalP"/>
    </source>
</evidence>
<comment type="subcellular location">
    <subcellularLocation>
        <location evidence="1">Membrane</location>
        <topology evidence="1">Single-pass type I membrane protein</topology>
    </subcellularLocation>
</comment>
<dbReference type="GO" id="GO:0005524">
    <property type="term" value="F:ATP binding"/>
    <property type="evidence" value="ECO:0007669"/>
    <property type="project" value="UniProtKB-KW"/>
</dbReference>
<evidence type="ECO:0000256" key="4">
    <source>
        <dbReference type="ARBA" id="ARBA00022692"/>
    </source>
</evidence>
<protein>
    <submittedName>
        <fullName evidence="17">Leucine-rich repeat protein kinase family protein</fullName>
    </submittedName>
</protein>
<dbReference type="Gene3D" id="3.30.200.20">
    <property type="entry name" value="Phosphorylase Kinase, domain 1"/>
    <property type="match status" value="1"/>
</dbReference>
<evidence type="ECO:0000256" key="7">
    <source>
        <dbReference type="ARBA" id="ARBA00022741"/>
    </source>
</evidence>
<dbReference type="AlphaFoldDB" id="A0A5A7P4T7"/>
<evidence type="ECO:0000256" key="13">
    <source>
        <dbReference type="SAM" id="MobiDB-lite"/>
    </source>
</evidence>
<gene>
    <name evidence="17" type="ORF">STAS_03495</name>
</gene>
<evidence type="ECO:0000259" key="16">
    <source>
        <dbReference type="PROSITE" id="PS50011"/>
    </source>
</evidence>
<dbReference type="SMART" id="SM00369">
    <property type="entry name" value="LRR_TYP"/>
    <property type="match status" value="6"/>
</dbReference>
<evidence type="ECO:0000256" key="6">
    <source>
        <dbReference type="ARBA" id="ARBA00022737"/>
    </source>
</evidence>
<dbReference type="InterPro" id="IPR011009">
    <property type="entry name" value="Kinase-like_dom_sf"/>
</dbReference>
<dbReference type="InterPro" id="IPR001245">
    <property type="entry name" value="Ser-Thr/Tyr_kinase_cat_dom"/>
</dbReference>
<accession>A0A5A7P4T7</accession>
<dbReference type="PANTHER" id="PTHR48006">
    <property type="entry name" value="LEUCINE-RICH REPEAT-CONTAINING PROTEIN DDB_G0281931-RELATED"/>
    <property type="match status" value="1"/>
</dbReference>
<dbReference type="Pfam" id="PF00560">
    <property type="entry name" value="LRR_1"/>
    <property type="match status" value="2"/>
</dbReference>
<dbReference type="Pfam" id="PF13855">
    <property type="entry name" value="LRR_8"/>
    <property type="match status" value="1"/>
</dbReference>
<dbReference type="InterPro" id="IPR003591">
    <property type="entry name" value="Leu-rich_rpt_typical-subtyp"/>
</dbReference>
<dbReference type="FunFam" id="3.80.10.10:FF:000041">
    <property type="entry name" value="LRR receptor-like serine/threonine-protein kinase ERECTA"/>
    <property type="match status" value="1"/>
</dbReference>
<keyword evidence="8" id="KW-0067">ATP-binding</keyword>
<dbReference type="GO" id="GO:0004672">
    <property type="term" value="F:protein kinase activity"/>
    <property type="evidence" value="ECO:0007669"/>
    <property type="project" value="InterPro"/>
</dbReference>
<name>A0A5A7P4T7_STRAF</name>
<keyword evidence="4 14" id="KW-0812">Transmembrane</keyword>
<evidence type="ECO:0000256" key="12">
    <source>
        <dbReference type="ARBA" id="ARBA00023180"/>
    </source>
</evidence>
<dbReference type="PROSITE" id="PS50011">
    <property type="entry name" value="PROTEIN_KINASE_DOM"/>
    <property type="match status" value="1"/>
</dbReference>
<evidence type="ECO:0000256" key="11">
    <source>
        <dbReference type="ARBA" id="ARBA00023170"/>
    </source>
</evidence>
<dbReference type="EMBL" id="BKCP01002224">
    <property type="protein sequence ID" value="GER27760.1"/>
    <property type="molecule type" value="Genomic_DNA"/>
</dbReference>
<dbReference type="Proteomes" id="UP000325081">
    <property type="component" value="Unassembled WGS sequence"/>
</dbReference>
<evidence type="ECO:0000256" key="10">
    <source>
        <dbReference type="ARBA" id="ARBA00023136"/>
    </source>
</evidence>
<dbReference type="GO" id="GO:0051707">
    <property type="term" value="P:response to other organism"/>
    <property type="evidence" value="ECO:0007669"/>
    <property type="project" value="UniProtKB-ARBA"/>
</dbReference>
<keyword evidence="17" id="KW-0418">Kinase</keyword>
<feature type="region of interest" description="Disordered" evidence="13">
    <location>
        <begin position="483"/>
        <end position="503"/>
    </location>
</feature>
<dbReference type="SUPFAM" id="SSF52058">
    <property type="entry name" value="L domain-like"/>
    <property type="match status" value="1"/>
</dbReference>
<dbReference type="InterPro" id="IPR051824">
    <property type="entry name" value="LRR_Rcpt-Like_S/T_Kinase"/>
</dbReference>
<evidence type="ECO:0000313" key="18">
    <source>
        <dbReference type="Proteomes" id="UP000325081"/>
    </source>
</evidence>
<dbReference type="PANTHER" id="PTHR48006:SF10">
    <property type="entry name" value="CALMODULIN-BINDING RECEPTOR KINASE CAMRLK"/>
    <property type="match status" value="1"/>
</dbReference>
<dbReference type="PROSITE" id="PS51450">
    <property type="entry name" value="LRR"/>
    <property type="match status" value="3"/>
</dbReference>
<dbReference type="FunFam" id="3.80.10.10:FF:001678">
    <property type="entry name" value="Calmodulin-binding receptor kinase CaMRLK"/>
    <property type="match status" value="1"/>
</dbReference>